<dbReference type="GO" id="GO:0009236">
    <property type="term" value="P:cobalamin biosynthetic process"/>
    <property type="evidence" value="ECO:0007669"/>
    <property type="project" value="UniProtKB-UniRule"/>
</dbReference>
<keyword evidence="7 9" id="KW-1133">Transmembrane helix</keyword>
<dbReference type="NCBIfam" id="TIGR00380">
    <property type="entry name" value="cobal_cbiB"/>
    <property type="match status" value="1"/>
</dbReference>
<organism evidence="10 11">
    <name type="scientific">Acidipropionibacterium jensenii</name>
    <dbReference type="NCBI Taxonomy" id="1749"/>
    <lineage>
        <taxon>Bacteria</taxon>
        <taxon>Bacillati</taxon>
        <taxon>Actinomycetota</taxon>
        <taxon>Actinomycetes</taxon>
        <taxon>Propionibacteriales</taxon>
        <taxon>Propionibacteriaceae</taxon>
        <taxon>Acidipropionibacterium</taxon>
    </lineage>
</organism>
<keyword evidence="4 9" id="KW-1003">Cell membrane</keyword>
<evidence type="ECO:0000256" key="5">
    <source>
        <dbReference type="ARBA" id="ARBA00022573"/>
    </source>
</evidence>
<evidence type="ECO:0000256" key="3">
    <source>
        <dbReference type="ARBA" id="ARBA00006263"/>
    </source>
</evidence>
<comment type="subcellular location">
    <subcellularLocation>
        <location evidence="1 9">Cell membrane</location>
        <topology evidence="1 9">Multi-pass membrane protein</topology>
    </subcellularLocation>
</comment>
<evidence type="ECO:0000256" key="2">
    <source>
        <dbReference type="ARBA" id="ARBA00004953"/>
    </source>
</evidence>
<comment type="function">
    <text evidence="9">Converts cobyric acid to cobinamide by the addition of aminopropanol on the F carboxylic group.</text>
</comment>
<dbReference type="HAMAP" id="MF_00024">
    <property type="entry name" value="CobD_CbiB"/>
    <property type="match status" value="1"/>
</dbReference>
<evidence type="ECO:0000313" key="10">
    <source>
        <dbReference type="EMBL" id="AZZ40058.1"/>
    </source>
</evidence>
<reference evidence="11" key="1">
    <citation type="submission" date="2017-12" db="EMBL/GenBank/DDBJ databases">
        <title>Whole genome sequencing of Acidipropionibacterium jensenii strains JS279 and JS280.</title>
        <authorList>
            <person name="Deptula P."/>
            <person name="Laine P."/>
            <person name="Smolander O.-P."/>
            <person name="Paulin L."/>
            <person name="Auvinen P."/>
            <person name="Varmanen P."/>
        </authorList>
    </citation>
    <scope>NUCLEOTIDE SEQUENCE [LARGE SCALE GENOMIC DNA]</scope>
    <source>
        <strain evidence="11">JS280</strain>
    </source>
</reference>
<comment type="similarity">
    <text evidence="3 9">Belongs to the CobD/CbiB family.</text>
</comment>
<evidence type="ECO:0000256" key="4">
    <source>
        <dbReference type="ARBA" id="ARBA00022475"/>
    </source>
</evidence>
<keyword evidence="5 9" id="KW-0169">Cobalamin biosynthesis</keyword>
<accession>A0A3T0S1G1</accession>
<evidence type="ECO:0000256" key="8">
    <source>
        <dbReference type="ARBA" id="ARBA00023136"/>
    </source>
</evidence>
<gene>
    <name evidence="9" type="primary">cobD</name>
    <name evidence="10" type="ORF">C0Z10_10210</name>
</gene>
<name>A0A3T0S1G1_9ACTN</name>
<evidence type="ECO:0000256" key="7">
    <source>
        <dbReference type="ARBA" id="ARBA00022989"/>
    </source>
</evidence>
<dbReference type="GO" id="GO:0015420">
    <property type="term" value="F:ABC-type vitamin B12 transporter activity"/>
    <property type="evidence" value="ECO:0007669"/>
    <property type="project" value="UniProtKB-UniRule"/>
</dbReference>
<protein>
    <recommendedName>
        <fullName evidence="9">Cobalamin biosynthesis protein CobD</fullName>
    </recommendedName>
</protein>
<dbReference type="GO" id="GO:0005886">
    <property type="term" value="C:plasma membrane"/>
    <property type="evidence" value="ECO:0007669"/>
    <property type="project" value="UniProtKB-SubCell"/>
</dbReference>
<evidence type="ECO:0000256" key="6">
    <source>
        <dbReference type="ARBA" id="ARBA00022692"/>
    </source>
</evidence>
<evidence type="ECO:0000256" key="1">
    <source>
        <dbReference type="ARBA" id="ARBA00004651"/>
    </source>
</evidence>
<comment type="pathway">
    <text evidence="2 9">Cofactor biosynthesis; adenosylcobalamin biosynthesis.</text>
</comment>
<dbReference type="PANTHER" id="PTHR34308">
    <property type="entry name" value="COBALAMIN BIOSYNTHESIS PROTEIN CBIB"/>
    <property type="match status" value="1"/>
</dbReference>
<dbReference type="PANTHER" id="PTHR34308:SF1">
    <property type="entry name" value="COBALAMIN BIOSYNTHESIS PROTEIN CBIB"/>
    <property type="match status" value="1"/>
</dbReference>
<proteinExistence type="inferred from homology"/>
<dbReference type="NCBIfam" id="NF002276">
    <property type="entry name" value="PRK01209.1-4"/>
    <property type="match status" value="1"/>
</dbReference>
<dbReference type="Pfam" id="PF03186">
    <property type="entry name" value="CobD_Cbib"/>
    <property type="match status" value="1"/>
</dbReference>
<sequence>MAFTPHRRLGAALLARGVGIGLGVLADRSIADPQRHHPVAAFGSAADRLEKWVWEDSVTCGGLYTAACLLPLGVLGAVADRATRDHPVARVIVTAAATWAVVGATSLAREGDTMASRLAAEDLEGARDQLSHLCGRDPSSLDEPELARATVESMAENTADAAVASIFWGAVGGLPAMLIHRGANTLDAMVGHHNERFERFGKISAHLDDLLDLAPARITGVLACMLAPMVGGDRRRSLSVLARDHAHHPSPNGGWCESAWAGALGVTLGGRNLYYGSREENRPLLGNGPRPDADKVRDAARLVQAVTFAATGIAVSGVAAAGHLLFYGGILPRPAGTRGDRDTKGARRTRRSLRAALRFTTHPTEAHQ</sequence>
<dbReference type="EMBL" id="CP025570">
    <property type="protein sequence ID" value="AZZ40058.1"/>
    <property type="molecule type" value="Genomic_DNA"/>
</dbReference>
<evidence type="ECO:0000313" key="11">
    <source>
        <dbReference type="Proteomes" id="UP000285875"/>
    </source>
</evidence>
<dbReference type="KEGG" id="aji:C0Z10_10210"/>
<evidence type="ECO:0000256" key="9">
    <source>
        <dbReference type="HAMAP-Rule" id="MF_00024"/>
    </source>
</evidence>
<dbReference type="UniPathway" id="UPA00148"/>
<dbReference type="InterPro" id="IPR004485">
    <property type="entry name" value="Cobalamin_biosynth_CobD/CbiB"/>
</dbReference>
<keyword evidence="6 9" id="KW-0812">Transmembrane</keyword>
<dbReference type="Proteomes" id="UP000285875">
    <property type="component" value="Chromosome"/>
</dbReference>
<keyword evidence="8 9" id="KW-0472">Membrane</keyword>
<dbReference type="AlphaFoldDB" id="A0A3T0S1G1"/>
<dbReference type="GO" id="GO:0048472">
    <property type="term" value="F:threonine-phosphate decarboxylase activity"/>
    <property type="evidence" value="ECO:0007669"/>
    <property type="project" value="InterPro"/>
</dbReference>